<accession>A0A6V7RY30</accession>
<evidence type="ECO:0000313" key="2">
    <source>
        <dbReference type="Proteomes" id="UP000515308"/>
    </source>
</evidence>
<evidence type="ECO:0000313" key="1">
    <source>
        <dbReference type="EMBL" id="CAD2086739.1"/>
    </source>
</evidence>
<gene>
    <name evidence="1" type="ORF">PVLDE_0500240</name>
</gene>
<dbReference type="EMBL" id="LR865367">
    <property type="protein sequence ID" value="CAD2086739.1"/>
    <property type="molecule type" value="Genomic_DNA"/>
</dbReference>
<reference evidence="1 2" key="1">
    <citation type="submission" date="2020-08" db="EMBL/GenBank/DDBJ databases">
        <authorList>
            <person name="Ramaprasad A."/>
        </authorList>
    </citation>
    <scope>NUCLEOTIDE SEQUENCE [LARGE SCALE GENOMIC DNA]</scope>
</reference>
<protein>
    <submittedName>
        <fullName evidence="1">Uncharacterized protein</fullName>
    </submittedName>
</protein>
<sequence length="966" mass="115551">MFSLNIYFKKCLGVKSKIRYQKWRRYYSTGEYSSSISRIFNNINNKLKKSNKSIEYEKCDKVAIKDIKDIYRQYESVIKKMNFSKMMGRDLSYCMNILSKINYFKEHIFWLKCANRLTKGFMIHRINTQSYYIISNAFSKGVVLYDRGVSIGDEVSRFEEIEHVKVKEESEIKNIIEAPIFCRINFDGTVKLNRGKDKTYLDKKSNSNIKRYHKIYDEISIRFLYDVERMNIDEISCTLNLFSKLNLNEYNLLSYYFSDYFVMTFLKDKLNFEKYTQICLNKEKSEITRPSKQNNKMCYSETNQEDIEKTKNICFIEKYDISKLIIILHSLVNSHVTHVEFLYICCYYFNKNFEYLNNIDICNILYSFGKNSDWLLKKKYKKYIFLKRITDKQYVSYIRNIVDGIKQYEKLYSSNKKCEGENICIVEKLYFNNEQIDNGNSSYFINKIYEKGEIYYSSLLTKILKHIQKEKVLNKFSCIQISSIVLSLIKLKINSLNIFHSFNYKVIEMWKDFSLRCIADYLYSKYEINLSNDYVLFLLFYKFVQIIFHKYMEEFEKIYSKHGKHINSIKQSKEGIYFLQRNSKKLKILNTRDCLLIARIFQSFCKGDTKNSSLENQDFKTCYDHLYCLEYALMLYQSKEKEKQIKKSILMGNNFNISDGENNRSNKEECFWSELESSSNSSIPLLDNFDKKYETIKRLTFRTLCLSLFQHLDIFPFEYKCLISYFSINVSDYFYLVNYEGDGKKINDHLSFYENENTQKCEDYNYCINKNTKMDHCSKVKIPNFEVSRLCMSFSSRILFHVLNEMKYETLNEATLRQIYTCVLCLHLNIINIWDLAKIKLKNEKKKYLLLLGNAILQEYCKNDLKYLDLYKKNINTILMNTEEMPNCTIFHFISLNILKKIALFLDHAMAKNYQQNEISITSKMHNDISNFLRIFISNMNEKRKKKINQRNEVIVGPFVLDCILE</sequence>
<dbReference type="Proteomes" id="UP000515308">
    <property type="component" value="Chromosome PVLDE_05"/>
</dbReference>
<dbReference type="VEuPathDB" id="PlasmoDB:PVLDE_0500240"/>
<dbReference type="AlphaFoldDB" id="A0A6V7RY30"/>
<proteinExistence type="predicted"/>
<name>A0A6V7RY30_PLAVN</name>
<organism evidence="1 2">
    <name type="scientific">Plasmodium vinckei lentum</name>
    <dbReference type="NCBI Taxonomy" id="138297"/>
    <lineage>
        <taxon>Eukaryota</taxon>
        <taxon>Sar</taxon>
        <taxon>Alveolata</taxon>
        <taxon>Apicomplexa</taxon>
        <taxon>Aconoidasida</taxon>
        <taxon>Haemosporida</taxon>
        <taxon>Plasmodiidae</taxon>
        <taxon>Plasmodium</taxon>
        <taxon>Plasmodium (Vinckeia)</taxon>
    </lineage>
</organism>